<dbReference type="GO" id="GO:0003871">
    <property type="term" value="F:5-methyltetrahydropteroyltriglutamate-homocysteine S-methyltransferase activity"/>
    <property type="evidence" value="ECO:0007669"/>
    <property type="project" value="InterPro"/>
</dbReference>
<dbReference type="GO" id="GO:0009086">
    <property type="term" value="P:methionine biosynthetic process"/>
    <property type="evidence" value="ECO:0007669"/>
    <property type="project" value="InterPro"/>
</dbReference>
<dbReference type="OrthoDB" id="6430685at2"/>
<keyword evidence="3" id="KW-1185">Reference proteome</keyword>
<dbReference type="CDD" id="cd03311">
    <property type="entry name" value="CIMS_C_terminal_like"/>
    <property type="match status" value="1"/>
</dbReference>
<organism evidence="2 3">
    <name type="scientific">Clostridium saccharoperbutylacetonicum N1-4(HMT)</name>
    <dbReference type="NCBI Taxonomy" id="931276"/>
    <lineage>
        <taxon>Bacteria</taxon>
        <taxon>Bacillati</taxon>
        <taxon>Bacillota</taxon>
        <taxon>Clostridia</taxon>
        <taxon>Eubacteriales</taxon>
        <taxon>Clostridiaceae</taxon>
        <taxon>Clostridium</taxon>
    </lineage>
</organism>
<dbReference type="InterPro" id="IPR002629">
    <property type="entry name" value="Met_Synth_C/arc"/>
</dbReference>
<proteinExistence type="predicted"/>
<protein>
    <submittedName>
        <fullName evidence="2">Methionine synthase vitamin-B12 independent</fullName>
    </submittedName>
</protein>
<dbReference type="AlphaFoldDB" id="M1LQL6"/>
<evidence type="ECO:0000313" key="2">
    <source>
        <dbReference type="EMBL" id="AGF55165.1"/>
    </source>
</evidence>
<sequence>MSETNKVPFRFDIVGSFLRPAELKEAREKFSRGEIIKEELKAVEDEKIKELVEKQKSIGLKVATDGEFRRSWWNLDFYWGLKGVKKITTDEKNVFKGEMLRGESAVLNGKISGENHPFIEHFKFVKSIADKDIVVRQTIPSPTQFLLQLVSAGNLENTKEFYPEKEELIQDIVRAYKTVIKDLYNAGCRNIQLDDCSWGQFFEGRSNSFDQDRSHDEERKEEKVRVNNLVLADKPEDLVITTHVCRGNYRSAWATYGGYEPVAEVLFGRENVDAYYLEFDSDRAGGFEPLRYVSKNKKVVLGLITSKTPELENKSEIIKKIHEAAKYVDLDRLYLSPQCGFASTEEGNILTEEEQWAKLKLIKEISEEVWADK</sequence>
<reference evidence="2 3" key="1">
    <citation type="submission" date="2013-02" db="EMBL/GenBank/DDBJ databases">
        <title>Genome sequence of Clostridium saccharoperbutylacetonicum N1-4(HMT).</title>
        <authorList>
            <person name="Poehlein A."/>
            <person name="Daniel R."/>
        </authorList>
    </citation>
    <scope>NUCLEOTIDE SEQUENCE [LARGE SCALE GENOMIC DNA]</scope>
    <source>
        <strain evidence="3">N1-4(HMT)</strain>
    </source>
</reference>
<dbReference type="RefSeq" id="WP_015391487.1">
    <property type="nucleotide sequence ID" value="NC_020291.1"/>
</dbReference>
<name>M1LQL6_9CLOT</name>
<dbReference type="STRING" id="36745.CLSAP_13630"/>
<dbReference type="InterPro" id="IPR038071">
    <property type="entry name" value="UROD/MetE-like_sf"/>
</dbReference>
<dbReference type="Proteomes" id="UP000011728">
    <property type="component" value="Chromosome"/>
</dbReference>
<evidence type="ECO:0000313" key="3">
    <source>
        <dbReference type="Proteomes" id="UP000011728"/>
    </source>
</evidence>
<dbReference type="SUPFAM" id="SSF51726">
    <property type="entry name" value="UROD/MetE-like"/>
    <property type="match status" value="1"/>
</dbReference>
<dbReference type="GO" id="GO:0008270">
    <property type="term" value="F:zinc ion binding"/>
    <property type="evidence" value="ECO:0007669"/>
    <property type="project" value="InterPro"/>
</dbReference>
<feature type="domain" description="Cobalamin-independent methionine synthase MetE C-terminal/archaeal" evidence="1">
    <location>
        <begin position="14"/>
        <end position="345"/>
    </location>
</feature>
<dbReference type="Gene3D" id="3.20.20.210">
    <property type="match status" value="1"/>
</dbReference>
<dbReference type="NCBIfam" id="NF005085">
    <property type="entry name" value="PRK06520.1"/>
    <property type="match status" value="1"/>
</dbReference>
<dbReference type="HOGENOM" id="CLU_058877_0_0_9"/>
<accession>M1LQL6</accession>
<dbReference type="KEGG" id="csr:Cspa_c13950"/>
<dbReference type="Pfam" id="PF01717">
    <property type="entry name" value="Meth_synt_2"/>
    <property type="match status" value="1"/>
</dbReference>
<dbReference type="PANTHER" id="PTHR43844">
    <property type="entry name" value="METHIONINE SYNTHASE"/>
    <property type="match status" value="1"/>
</dbReference>
<dbReference type="PANTHER" id="PTHR43844:SF1">
    <property type="entry name" value="METHIONINE SYNTHASE"/>
    <property type="match status" value="1"/>
</dbReference>
<dbReference type="eggNOG" id="COG0620">
    <property type="taxonomic scope" value="Bacteria"/>
</dbReference>
<evidence type="ECO:0000259" key="1">
    <source>
        <dbReference type="Pfam" id="PF01717"/>
    </source>
</evidence>
<gene>
    <name evidence="2" type="ORF">Cspa_c13950</name>
</gene>
<dbReference type="PATRIC" id="fig|931276.5.peg.1352"/>
<dbReference type="EMBL" id="CP004121">
    <property type="protein sequence ID" value="AGF55165.1"/>
    <property type="molecule type" value="Genomic_DNA"/>
</dbReference>